<dbReference type="Proteomes" id="UP000001568">
    <property type="component" value="Chromosome 1"/>
</dbReference>
<sequence>MVQGVPEQWDDGAFAAWLTELGCRRVSSKKRRRWTYGFVTFGEAKGKTGVASTDGSTDASALIERANANARRDIRDVITPLWNVSYGEQLARKKEIVAEAMRNITRGVRNASNKARKSGRRADVGWMRAALGNDKLCCELGGIVRSPVLDGYRNKSEFTIGPSANGEITCGFNVGSFRDGVTAVAPPTGCRNISDTAKYLGDATQTYLRARAADGKGLPVYDKRKATGFWRLFLCREAGTAPASEHGWKHWLRTGAVLVMFQVCTRGYTDEQVKEECDGVLAAVEEAVAKSAKPINLKTCLVQFWDGVSNVAPDDAEIKNLRTNAPSEKSADIIHEHMCGLQFSLSATAFFQVNTVAAEALYRLAGEWASPGGQSLLLDVCCGTGTIGLTLARAVKKVVGVDIVEESIRDAFTNAKLNGVDNTDWLAGKAEHVLPKVLNDYKTLIRPDGRAPKPFTAVSVLDDPDLSADEETEAIVEAKETTNAELVGANHEFDDVVAIVDPPRAGLHRHVLSALRRENRLKRLVYVSCNANTMATNVIDLCVPQGADGNGGGVPFTPVKALALDLFPHTAHVEAVLLLER</sequence>
<dbReference type="InterPro" id="IPR030391">
    <property type="entry name" value="MeTrfase_TrmA_CS"/>
</dbReference>
<dbReference type="Pfam" id="PF05958">
    <property type="entry name" value="tRNA_U5-meth_tr"/>
    <property type="match status" value="1"/>
</dbReference>
<dbReference type="KEGG" id="olu:OSTLU_48278"/>
<dbReference type="GO" id="GO:0000976">
    <property type="term" value="F:transcription cis-regulatory region binding"/>
    <property type="evidence" value="ECO:0007669"/>
    <property type="project" value="EnsemblPlants"/>
</dbReference>
<evidence type="ECO:0000256" key="1">
    <source>
        <dbReference type="ARBA" id="ARBA00022603"/>
    </source>
</evidence>
<evidence type="ECO:0000256" key="3">
    <source>
        <dbReference type="ARBA" id="ARBA00022691"/>
    </source>
</evidence>
<dbReference type="OrthoDB" id="10250660at2759"/>
<dbReference type="PROSITE" id="PS51687">
    <property type="entry name" value="SAM_MT_RNA_M5U"/>
    <property type="match status" value="1"/>
</dbReference>
<feature type="active site" evidence="5">
    <location>
        <position position="529"/>
    </location>
</feature>
<feature type="domain" description="Methyltransferase" evidence="6">
    <location>
        <begin position="377"/>
        <end position="439"/>
    </location>
</feature>
<dbReference type="PANTHER" id="PTHR45904">
    <property type="entry name" value="TRNA (URACIL-5-)-METHYLTRANSFERASE"/>
    <property type="match status" value="1"/>
</dbReference>
<dbReference type="GeneID" id="4999685"/>
<dbReference type="Pfam" id="PF13847">
    <property type="entry name" value="Methyltransf_31"/>
    <property type="match status" value="1"/>
</dbReference>
<dbReference type="GO" id="GO:0003723">
    <property type="term" value="F:RNA binding"/>
    <property type="evidence" value="ECO:0007669"/>
    <property type="project" value="TreeGrafter"/>
</dbReference>
<dbReference type="GO" id="GO:0008757">
    <property type="term" value="F:S-adenosylmethionine-dependent methyltransferase activity"/>
    <property type="evidence" value="ECO:0007669"/>
    <property type="project" value="UniProtKB-ARBA"/>
</dbReference>
<evidence type="ECO:0000256" key="5">
    <source>
        <dbReference type="PROSITE-ProRule" id="PRU10015"/>
    </source>
</evidence>
<dbReference type="PANTHER" id="PTHR45904:SF2">
    <property type="entry name" value="TRNA (URACIL-5-)-METHYLTRANSFERASE HOMOLOG A"/>
    <property type="match status" value="1"/>
</dbReference>
<keyword evidence="2 4" id="KW-0808">Transferase</keyword>
<dbReference type="OMA" id="TPLWNMP"/>
<feature type="binding site" evidence="4">
    <location>
        <position position="501"/>
    </location>
    <ligand>
        <name>S-adenosyl-L-methionine</name>
        <dbReference type="ChEBI" id="CHEBI:59789"/>
    </ligand>
</feature>
<comment type="caution">
    <text evidence="4">Lacks conserved residue(s) required for the propagation of feature annotation.</text>
</comment>
<organism evidence="7 8">
    <name type="scientific">Ostreococcus lucimarinus (strain CCE9901)</name>
    <dbReference type="NCBI Taxonomy" id="436017"/>
    <lineage>
        <taxon>Eukaryota</taxon>
        <taxon>Viridiplantae</taxon>
        <taxon>Chlorophyta</taxon>
        <taxon>Mamiellophyceae</taxon>
        <taxon>Mamiellales</taxon>
        <taxon>Bathycoccaceae</taxon>
        <taxon>Ostreococcus</taxon>
    </lineage>
</organism>
<evidence type="ECO:0000256" key="4">
    <source>
        <dbReference type="PROSITE-ProRule" id="PRU01024"/>
    </source>
</evidence>
<dbReference type="InterPro" id="IPR010280">
    <property type="entry name" value="U5_MeTrfase_fam"/>
</dbReference>
<dbReference type="Gramene" id="ABO93868">
    <property type="protein sequence ID" value="ABO93868"/>
    <property type="gene ID" value="OSTLU_48278"/>
</dbReference>
<dbReference type="HOGENOM" id="CLU_014689_4_1_1"/>
<evidence type="ECO:0000256" key="2">
    <source>
        <dbReference type="ARBA" id="ARBA00022679"/>
    </source>
</evidence>
<dbReference type="RefSeq" id="XP_001415576.1">
    <property type="nucleotide sequence ID" value="XM_001415539.1"/>
</dbReference>
<dbReference type="InterPro" id="IPR045850">
    <property type="entry name" value="TRM2_met"/>
</dbReference>
<feature type="active site" description="Nucleophile" evidence="4">
    <location>
        <position position="529"/>
    </location>
</feature>
<dbReference type="Gene3D" id="3.40.50.150">
    <property type="entry name" value="Vaccinia Virus protein VP39"/>
    <property type="match status" value="1"/>
</dbReference>
<keyword evidence="8" id="KW-1185">Reference proteome</keyword>
<dbReference type="STRING" id="436017.A4RRI9"/>
<gene>
    <name evidence="7" type="ORF">OSTLU_48278</name>
</gene>
<feature type="binding site" evidence="4">
    <location>
        <position position="402"/>
    </location>
    <ligand>
        <name>S-adenosyl-L-methionine</name>
        <dbReference type="ChEBI" id="CHEBI:59789"/>
    </ligand>
</feature>
<dbReference type="GO" id="GO:0009451">
    <property type="term" value="P:RNA modification"/>
    <property type="evidence" value="ECO:0007669"/>
    <property type="project" value="UniProtKB-ARBA"/>
</dbReference>
<dbReference type="PROSITE" id="PS01230">
    <property type="entry name" value="TRMA_1"/>
    <property type="match status" value="1"/>
</dbReference>
<evidence type="ECO:0000259" key="6">
    <source>
        <dbReference type="Pfam" id="PF13847"/>
    </source>
</evidence>
<accession>A4RRI9</accession>
<dbReference type="EMBL" id="CP000581">
    <property type="protein sequence ID" value="ABO93868.1"/>
    <property type="molecule type" value="Genomic_DNA"/>
</dbReference>
<dbReference type="InterPro" id="IPR029063">
    <property type="entry name" value="SAM-dependent_MTases_sf"/>
</dbReference>
<proteinExistence type="inferred from homology"/>
<feature type="binding site" evidence="4">
    <location>
        <position position="352"/>
    </location>
    <ligand>
        <name>S-adenosyl-L-methionine</name>
        <dbReference type="ChEBI" id="CHEBI:59789"/>
    </ligand>
</feature>
<dbReference type="CDD" id="cd02440">
    <property type="entry name" value="AdoMet_MTases"/>
    <property type="match status" value="1"/>
</dbReference>
<keyword evidence="3 4" id="KW-0949">S-adenosyl-L-methionine</keyword>
<reference evidence="7 8" key="1">
    <citation type="journal article" date="2007" name="Proc. Natl. Acad. Sci. U.S.A.">
        <title>The tiny eukaryote Ostreococcus provides genomic insights into the paradox of plankton speciation.</title>
        <authorList>
            <person name="Palenik B."/>
            <person name="Grimwood J."/>
            <person name="Aerts A."/>
            <person name="Rouze P."/>
            <person name="Salamov A."/>
            <person name="Putnam N."/>
            <person name="Dupont C."/>
            <person name="Jorgensen R."/>
            <person name="Derelle E."/>
            <person name="Rombauts S."/>
            <person name="Zhou K."/>
            <person name="Otillar R."/>
            <person name="Merchant S.S."/>
            <person name="Podell S."/>
            <person name="Gaasterland T."/>
            <person name="Napoli C."/>
            <person name="Gendler K."/>
            <person name="Manuell A."/>
            <person name="Tai V."/>
            <person name="Vallon O."/>
            <person name="Piganeau G."/>
            <person name="Jancek S."/>
            <person name="Heijde M."/>
            <person name="Jabbari K."/>
            <person name="Bowler C."/>
            <person name="Lohr M."/>
            <person name="Robbens S."/>
            <person name="Werner G."/>
            <person name="Dubchak I."/>
            <person name="Pazour G.J."/>
            <person name="Ren Q."/>
            <person name="Paulsen I."/>
            <person name="Delwiche C."/>
            <person name="Schmutz J."/>
            <person name="Rokhsar D."/>
            <person name="Van de Peer Y."/>
            <person name="Moreau H."/>
            <person name="Grigoriev I.V."/>
        </authorList>
    </citation>
    <scope>NUCLEOTIDE SEQUENCE [LARGE SCALE GENOMIC DNA]</scope>
    <source>
        <strain evidence="7 8">CCE9901</strain>
    </source>
</reference>
<dbReference type="InterPro" id="IPR025714">
    <property type="entry name" value="Methyltranfer_dom"/>
</dbReference>
<dbReference type="GO" id="GO:0032259">
    <property type="term" value="P:methylation"/>
    <property type="evidence" value="ECO:0007669"/>
    <property type="project" value="UniProtKB-KW"/>
</dbReference>
<dbReference type="PROSITE" id="PS01231">
    <property type="entry name" value="TRMA_2"/>
    <property type="match status" value="1"/>
</dbReference>
<name>A4RRI9_OSTLU</name>
<dbReference type="GO" id="GO:0006396">
    <property type="term" value="P:RNA processing"/>
    <property type="evidence" value="ECO:0007669"/>
    <property type="project" value="InterPro"/>
</dbReference>
<comment type="similarity">
    <text evidence="4">Belongs to the class I-like SAM-binding methyltransferase superfamily. RNA M5U methyltransferase family.</text>
</comment>
<dbReference type="AlphaFoldDB" id="A4RRI9"/>
<dbReference type="InterPro" id="IPR030390">
    <property type="entry name" value="MeTrfase_TrmA_AS"/>
</dbReference>
<evidence type="ECO:0000313" key="8">
    <source>
        <dbReference type="Proteomes" id="UP000001568"/>
    </source>
</evidence>
<keyword evidence="1 4" id="KW-0489">Methyltransferase</keyword>
<dbReference type="eggNOG" id="KOG2187">
    <property type="taxonomic scope" value="Eukaryota"/>
</dbReference>
<dbReference type="GO" id="GO:0008173">
    <property type="term" value="F:RNA methyltransferase activity"/>
    <property type="evidence" value="ECO:0007669"/>
    <property type="project" value="EnsemblPlants"/>
</dbReference>
<evidence type="ECO:0000313" key="7">
    <source>
        <dbReference type="EMBL" id="ABO93868.1"/>
    </source>
</evidence>
<protein>
    <recommendedName>
        <fullName evidence="6">Methyltransferase domain-containing protein</fullName>
    </recommendedName>
</protein>
<dbReference type="SUPFAM" id="SSF53335">
    <property type="entry name" value="S-adenosyl-L-methionine-dependent methyltransferases"/>
    <property type="match status" value="1"/>
</dbReference>